<dbReference type="EMBL" id="CAJVQB010033411">
    <property type="protein sequence ID" value="CAG8819738.1"/>
    <property type="molecule type" value="Genomic_DNA"/>
</dbReference>
<gene>
    <name evidence="1" type="ORF">GMARGA_LOCUS27387</name>
</gene>
<name>A0ABN7W7K5_GIGMA</name>
<reference evidence="1 2" key="1">
    <citation type="submission" date="2021-06" db="EMBL/GenBank/DDBJ databases">
        <authorList>
            <person name="Kallberg Y."/>
            <person name="Tangrot J."/>
            <person name="Rosling A."/>
        </authorList>
    </citation>
    <scope>NUCLEOTIDE SEQUENCE [LARGE SCALE GENOMIC DNA]</scope>
    <source>
        <strain evidence="1 2">120-4 pot B 10/14</strain>
    </source>
</reference>
<organism evidence="1 2">
    <name type="scientific">Gigaspora margarita</name>
    <dbReference type="NCBI Taxonomy" id="4874"/>
    <lineage>
        <taxon>Eukaryota</taxon>
        <taxon>Fungi</taxon>
        <taxon>Fungi incertae sedis</taxon>
        <taxon>Mucoromycota</taxon>
        <taxon>Glomeromycotina</taxon>
        <taxon>Glomeromycetes</taxon>
        <taxon>Diversisporales</taxon>
        <taxon>Gigasporaceae</taxon>
        <taxon>Gigaspora</taxon>
    </lineage>
</organism>
<feature type="non-terminal residue" evidence="1">
    <location>
        <position position="1"/>
    </location>
</feature>
<evidence type="ECO:0000313" key="1">
    <source>
        <dbReference type="EMBL" id="CAG8819738.1"/>
    </source>
</evidence>
<proteinExistence type="predicted"/>
<dbReference type="Proteomes" id="UP000789901">
    <property type="component" value="Unassembled WGS sequence"/>
</dbReference>
<keyword evidence="2" id="KW-1185">Reference proteome</keyword>
<comment type="caution">
    <text evidence="1">The sequence shown here is derived from an EMBL/GenBank/DDBJ whole genome shotgun (WGS) entry which is preliminary data.</text>
</comment>
<sequence>GSGKSSNQKRLDIPIPSITIPNIPSSVKSAVRKNMMDIYVTSPNIKLMYAMPTFNDFHKNIRKEIEFYRGKMNKKLINKVKQSNNINQTKFTIVNNCLSMIVSAKPKITDRNKEFWSLTEKLLFFTSDFCYYLDDNLVEIVIELHNRLKNMPDTSCKGEELYLPSLQDLILEKYVDYAQYMVKSKSDWKFLEICLGHKAANIEDFCFWCSIKKKQNGIKTYDWTISKCMENLNINYYKIYGHKNKHLFSMISLTHWVSDELHVILQITDRLWLLLLSEISAKNNSKICTIISQEMLQIHVHFNWQKDPNTKMWTSPS</sequence>
<evidence type="ECO:0000313" key="2">
    <source>
        <dbReference type="Proteomes" id="UP000789901"/>
    </source>
</evidence>
<accession>A0ABN7W7K5</accession>
<protein>
    <submittedName>
        <fullName evidence="1">5723_t:CDS:1</fullName>
    </submittedName>
</protein>